<keyword evidence="1" id="KW-1133">Transmembrane helix</keyword>
<dbReference type="STRING" id="169760.PSTEL_15230"/>
<dbReference type="HOGENOM" id="CLU_104659_0_0_9"/>
<dbReference type="RefSeq" id="WP_038696361.1">
    <property type="nucleotide sequence ID" value="NZ_CP009286.1"/>
</dbReference>
<evidence type="ECO:0000313" key="3">
    <source>
        <dbReference type="Proteomes" id="UP000029507"/>
    </source>
</evidence>
<evidence type="ECO:0000256" key="1">
    <source>
        <dbReference type="SAM" id="Phobius"/>
    </source>
</evidence>
<gene>
    <name evidence="2" type="ORF">PSTEL_15230</name>
</gene>
<feature type="transmembrane region" description="Helical" evidence="1">
    <location>
        <begin position="57"/>
        <end position="77"/>
    </location>
</feature>
<dbReference type="EMBL" id="CP009286">
    <property type="protein sequence ID" value="AIQ64235.1"/>
    <property type="molecule type" value="Genomic_DNA"/>
</dbReference>
<keyword evidence="1" id="KW-0812">Transmembrane</keyword>
<keyword evidence="1" id="KW-0472">Membrane</keyword>
<feature type="transmembrane region" description="Helical" evidence="1">
    <location>
        <begin position="20"/>
        <end position="37"/>
    </location>
</feature>
<dbReference type="AlphaFoldDB" id="A0A089LVS1"/>
<dbReference type="OrthoDB" id="2663350at2"/>
<keyword evidence="3" id="KW-1185">Reference proteome</keyword>
<dbReference type="Proteomes" id="UP000029507">
    <property type="component" value="Chromosome"/>
</dbReference>
<feature type="transmembrane region" description="Helical" evidence="1">
    <location>
        <begin position="207"/>
        <end position="226"/>
    </location>
</feature>
<evidence type="ECO:0000313" key="2">
    <source>
        <dbReference type="EMBL" id="AIQ64235.1"/>
    </source>
</evidence>
<organism evidence="2 3">
    <name type="scientific">Paenibacillus stellifer</name>
    <dbReference type="NCBI Taxonomy" id="169760"/>
    <lineage>
        <taxon>Bacteria</taxon>
        <taxon>Bacillati</taxon>
        <taxon>Bacillota</taxon>
        <taxon>Bacilli</taxon>
        <taxon>Bacillales</taxon>
        <taxon>Paenibacillaceae</taxon>
        <taxon>Paenibacillus</taxon>
    </lineage>
</organism>
<reference evidence="2 3" key="1">
    <citation type="submission" date="2014-08" db="EMBL/GenBank/DDBJ databases">
        <title>Comparative genomics of the Paenibacillus odorifer group.</title>
        <authorList>
            <person name="den Bakker H.C."/>
            <person name="Tsai Y.-C."/>
            <person name="Martin N."/>
            <person name="Korlach J."/>
            <person name="Wiedmann M."/>
        </authorList>
    </citation>
    <scope>NUCLEOTIDE SEQUENCE [LARGE SCALE GENOMIC DNA]</scope>
    <source>
        <strain evidence="2 3">DSM 14472</strain>
    </source>
</reference>
<feature type="transmembrane region" description="Helical" evidence="1">
    <location>
        <begin position="135"/>
        <end position="156"/>
    </location>
</feature>
<protein>
    <submittedName>
        <fullName evidence="2">Uncharacterized protein</fullName>
    </submittedName>
</protein>
<sequence length="231" mass="25603">MNRIRGVWGLQMKGIRGALYNPWLIVAAIFVLNYLGIQVASASTSTDSTYSGSIATLYIYAFVFSIVLVSQTFPYAISMSVRRADYFNGTLLFLGFTSVVTTVIILILGALERWTSHWGGTIQFFNLPYINVGGIFRQFFVIFVLMLLFNLCGFFIGSLYRRFKGIGVWMFFGGCAVVFGLLIYIPGGRELLLDAANWIGDHDASTMAVITIPLLGILALVSWALLQKAEV</sequence>
<name>A0A089LVS1_9BACL</name>
<dbReference type="KEGG" id="pste:PSTEL_15230"/>
<proteinExistence type="predicted"/>
<accession>A0A089LVS1</accession>
<feature type="transmembrane region" description="Helical" evidence="1">
    <location>
        <begin position="168"/>
        <end position="187"/>
    </location>
</feature>
<feature type="transmembrane region" description="Helical" evidence="1">
    <location>
        <begin position="89"/>
        <end position="111"/>
    </location>
</feature>